<feature type="domain" description="Thioester reductase (TE)" evidence="1">
    <location>
        <begin position="120"/>
        <end position="206"/>
    </location>
</feature>
<dbReference type="Proteomes" id="UP000775547">
    <property type="component" value="Unassembled WGS sequence"/>
</dbReference>
<dbReference type="EMBL" id="JABCKV010002998">
    <property type="protein sequence ID" value="KAG5636231.1"/>
    <property type="molecule type" value="Genomic_DNA"/>
</dbReference>
<evidence type="ECO:0000259" key="1">
    <source>
        <dbReference type="Pfam" id="PF07993"/>
    </source>
</evidence>
<dbReference type="InterPro" id="IPR013120">
    <property type="entry name" value="FAR_NAD-bd"/>
</dbReference>
<comment type="caution">
    <text evidence="2">The sequence shown here is derived from an EMBL/GenBank/DDBJ whole genome shotgun (WGS) entry which is preliminary data.</text>
</comment>
<dbReference type="Pfam" id="PF07993">
    <property type="entry name" value="NAD_binding_4"/>
    <property type="match status" value="1"/>
</dbReference>
<dbReference type="OrthoDB" id="429813at2759"/>
<dbReference type="SUPFAM" id="SSF51735">
    <property type="entry name" value="NAD(P)-binding Rossmann-fold domains"/>
    <property type="match status" value="1"/>
</dbReference>
<evidence type="ECO:0000313" key="2">
    <source>
        <dbReference type="EMBL" id="KAG5636231.1"/>
    </source>
</evidence>
<feature type="non-terminal residue" evidence="2">
    <location>
        <position position="1"/>
    </location>
</feature>
<name>A0A9P7FSH6_9AGAR</name>
<organism evidence="2 3">
    <name type="scientific">Asterophora parasitica</name>
    <dbReference type="NCBI Taxonomy" id="117018"/>
    <lineage>
        <taxon>Eukaryota</taxon>
        <taxon>Fungi</taxon>
        <taxon>Dikarya</taxon>
        <taxon>Basidiomycota</taxon>
        <taxon>Agaricomycotina</taxon>
        <taxon>Agaricomycetes</taxon>
        <taxon>Agaricomycetidae</taxon>
        <taxon>Agaricales</taxon>
        <taxon>Tricholomatineae</taxon>
        <taxon>Lyophyllaceae</taxon>
        <taxon>Asterophora</taxon>
    </lineage>
</organism>
<protein>
    <recommendedName>
        <fullName evidence="1">Thioester reductase (TE) domain-containing protein</fullName>
    </recommendedName>
</protein>
<proteinExistence type="predicted"/>
<dbReference type="InterPro" id="IPR036291">
    <property type="entry name" value="NAD(P)-bd_dom_sf"/>
</dbReference>
<sequence>ISASISMIIHNAWSINLQQDLPFFLPNIVGLRNLIDLGHASSSTSTLRFVFISSFFAAQSWNARLWRQQTYRRADCGPERPQWHDITNWTAVREACERSLVHIGVGTTRRQCAAKGLDVAALKSEKLVFIEGDTTQPDLGLGHSLYAEISASISMIIHNAWSINLQQDLPFFLPNIVGLRNLIDLGHASSSTSTLRFVFISSFFAAQSWNA</sequence>
<reference evidence="2" key="1">
    <citation type="submission" date="2020-07" db="EMBL/GenBank/DDBJ databases">
        <authorList>
            <person name="Nieuwenhuis M."/>
            <person name="Van De Peppel L.J.J."/>
        </authorList>
    </citation>
    <scope>NUCLEOTIDE SEQUENCE</scope>
    <source>
        <strain evidence="2">AP01</strain>
        <tissue evidence="2">Mycelium</tissue>
    </source>
</reference>
<keyword evidence="3" id="KW-1185">Reference proteome</keyword>
<gene>
    <name evidence="2" type="ORF">DXG03_005080</name>
</gene>
<dbReference type="Gene3D" id="3.40.50.720">
    <property type="entry name" value="NAD(P)-binding Rossmann-like Domain"/>
    <property type="match status" value="2"/>
</dbReference>
<evidence type="ECO:0000313" key="3">
    <source>
        <dbReference type="Proteomes" id="UP000775547"/>
    </source>
</evidence>
<feature type="non-terminal residue" evidence="2">
    <location>
        <position position="211"/>
    </location>
</feature>
<reference evidence="2" key="2">
    <citation type="submission" date="2021-10" db="EMBL/GenBank/DDBJ databases">
        <title>Phylogenomics reveals ancestral predisposition of the termite-cultivated fungus Termitomyces towards a domesticated lifestyle.</title>
        <authorList>
            <person name="Auxier B."/>
            <person name="Grum-Grzhimaylo A."/>
            <person name="Cardenas M.E."/>
            <person name="Lodge J.D."/>
            <person name="Laessoe T."/>
            <person name="Pedersen O."/>
            <person name="Smith M.E."/>
            <person name="Kuyper T.W."/>
            <person name="Franco-Molano E.A."/>
            <person name="Baroni T.J."/>
            <person name="Aanen D.K."/>
        </authorList>
    </citation>
    <scope>NUCLEOTIDE SEQUENCE</scope>
    <source>
        <strain evidence="2">AP01</strain>
        <tissue evidence="2">Mycelium</tissue>
    </source>
</reference>
<dbReference type="AlphaFoldDB" id="A0A9P7FSH6"/>
<accession>A0A9P7FSH6</accession>